<reference evidence="4" key="1">
    <citation type="journal article" date="2023" name="Proc. Natl. Acad. Sci. U.S.A.">
        <title>Genomic and structural basis for evolution of tropane alkaloid biosynthesis.</title>
        <authorList>
            <person name="Wanga Y.-J."/>
            <person name="Taina T."/>
            <person name="Yua J.-Y."/>
            <person name="Lia J."/>
            <person name="Xua B."/>
            <person name="Chenc J."/>
            <person name="D'Auriad J.C."/>
            <person name="Huanga J.-P."/>
            <person name="Huanga S.-X."/>
        </authorList>
    </citation>
    <scope>NUCLEOTIDE SEQUENCE [LARGE SCALE GENOMIC DNA]</scope>
    <source>
        <strain evidence="4">cv. KIB-2019</strain>
    </source>
</reference>
<proteinExistence type="inferred from homology"/>
<dbReference type="OrthoDB" id="408631at2759"/>
<dbReference type="Proteomes" id="UP001152561">
    <property type="component" value="Unassembled WGS sequence"/>
</dbReference>
<dbReference type="Pfam" id="PF07859">
    <property type="entry name" value="Abhydrolase_3"/>
    <property type="match status" value="2"/>
</dbReference>
<comment type="similarity">
    <text evidence="1">Belongs to the 'GDXG' lipolytic enzyme family.</text>
</comment>
<sequence length="271" mass="30411">MDSDGNEVVIDLSPVIRVYKDGRVERIFRSPHVPPSPVDSATGVSSKDINISSNLQARIYLPSNITANNNQKLPILVYYHGGGFCVGSTFSFLSERYLNLLTSASNVITLSVEYPLAPEHHLSVIYDDSWTALQWVADHVHENPETEKEPWKFRENLRRWRQCRRGDSLLSKIWVFVNPLAENGVDDPKINPLVEKAPRLAELGCLKMLVCVAEKDELRNLGISYAKAVEKSGKLVEVVDVEGEGHCFQILNPEGDSGKDLINRIANFIKQ</sequence>
<organism evidence="3 4">
    <name type="scientific">Anisodus acutangulus</name>
    <dbReference type="NCBI Taxonomy" id="402998"/>
    <lineage>
        <taxon>Eukaryota</taxon>
        <taxon>Viridiplantae</taxon>
        <taxon>Streptophyta</taxon>
        <taxon>Embryophyta</taxon>
        <taxon>Tracheophyta</taxon>
        <taxon>Spermatophyta</taxon>
        <taxon>Magnoliopsida</taxon>
        <taxon>eudicotyledons</taxon>
        <taxon>Gunneridae</taxon>
        <taxon>Pentapetalae</taxon>
        <taxon>asterids</taxon>
        <taxon>lamiids</taxon>
        <taxon>Solanales</taxon>
        <taxon>Solanaceae</taxon>
        <taxon>Solanoideae</taxon>
        <taxon>Hyoscyameae</taxon>
        <taxon>Anisodus</taxon>
    </lineage>
</organism>
<dbReference type="InterPro" id="IPR050466">
    <property type="entry name" value="Carboxylest/Gibb_receptor"/>
</dbReference>
<protein>
    <recommendedName>
        <fullName evidence="2">Alpha/beta hydrolase fold-3 domain-containing protein</fullName>
    </recommendedName>
</protein>
<comment type="caution">
    <text evidence="3">The sequence shown here is derived from an EMBL/GenBank/DDBJ whole genome shotgun (WGS) entry which is preliminary data.</text>
</comment>
<keyword evidence="4" id="KW-1185">Reference proteome</keyword>
<dbReference type="AlphaFoldDB" id="A0A9Q1MNA2"/>
<dbReference type="Gene3D" id="3.40.50.1820">
    <property type="entry name" value="alpha/beta hydrolase"/>
    <property type="match status" value="2"/>
</dbReference>
<feature type="domain" description="Alpha/beta hydrolase fold-3" evidence="2">
    <location>
        <begin position="76"/>
        <end position="141"/>
    </location>
</feature>
<evidence type="ECO:0000256" key="1">
    <source>
        <dbReference type="ARBA" id="ARBA00010515"/>
    </source>
</evidence>
<gene>
    <name evidence="3" type="ORF">K7X08_032026</name>
</gene>
<evidence type="ECO:0000313" key="4">
    <source>
        <dbReference type="Proteomes" id="UP001152561"/>
    </source>
</evidence>
<dbReference type="SUPFAM" id="SSF53474">
    <property type="entry name" value="alpha/beta-Hydrolases"/>
    <property type="match status" value="1"/>
</dbReference>
<evidence type="ECO:0000259" key="2">
    <source>
        <dbReference type="Pfam" id="PF07859"/>
    </source>
</evidence>
<dbReference type="InterPro" id="IPR029058">
    <property type="entry name" value="AB_hydrolase_fold"/>
</dbReference>
<name>A0A9Q1MNA2_9SOLA</name>
<dbReference type="EMBL" id="JAJAGQ010000005">
    <property type="protein sequence ID" value="KAJ8563574.1"/>
    <property type="molecule type" value="Genomic_DNA"/>
</dbReference>
<evidence type="ECO:0000313" key="3">
    <source>
        <dbReference type="EMBL" id="KAJ8563574.1"/>
    </source>
</evidence>
<feature type="domain" description="Alpha/beta hydrolase fold-3" evidence="2">
    <location>
        <begin position="179"/>
        <end position="249"/>
    </location>
</feature>
<dbReference type="GO" id="GO:0016787">
    <property type="term" value="F:hydrolase activity"/>
    <property type="evidence" value="ECO:0007669"/>
    <property type="project" value="InterPro"/>
</dbReference>
<dbReference type="PANTHER" id="PTHR23024:SF551">
    <property type="entry name" value="2-HYDROXYISOFLAVANONE DEHYDRATASE-LIKE"/>
    <property type="match status" value="1"/>
</dbReference>
<accession>A0A9Q1MNA2</accession>
<dbReference type="PANTHER" id="PTHR23024">
    <property type="entry name" value="ARYLACETAMIDE DEACETYLASE"/>
    <property type="match status" value="1"/>
</dbReference>
<dbReference type="InterPro" id="IPR013094">
    <property type="entry name" value="AB_hydrolase_3"/>
</dbReference>